<comment type="caution">
    <text evidence="1">The sequence shown here is derived from an EMBL/GenBank/DDBJ whole genome shotgun (WGS) entry which is preliminary data.</text>
</comment>
<dbReference type="RefSeq" id="WP_173499330.1">
    <property type="nucleotide sequence ID" value="NZ_JABSOD010000001.1"/>
</dbReference>
<proteinExistence type="predicted"/>
<dbReference type="Pfam" id="PF10987">
    <property type="entry name" value="DUF2806"/>
    <property type="match status" value="1"/>
</dbReference>
<dbReference type="AlphaFoldDB" id="A0A7Y5ANL5"/>
<protein>
    <submittedName>
        <fullName evidence="1">TIGR03899 family protein</fullName>
    </submittedName>
</protein>
<organism evidence="1 2">
    <name type="scientific">Rheinheimera lutimaris</name>
    <dbReference type="NCBI Taxonomy" id="2740584"/>
    <lineage>
        <taxon>Bacteria</taxon>
        <taxon>Pseudomonadati</taxon>
        <taxon>Pseudomonadota</taxon>
        <taxon>Gammaproteobacteria</taxon>
        <taxon>Chromatiales</taxon>
        <taxon>Chromatiaceae</taxon>
        <taxon>Rheinheimera</taxon>
    </lineage>
</organism>
<sequence length="298" mass="33340">MAKINALSGQQRLRQLAKTQLGTAVHVTDPAVQSSTAEEQGHFNDKHQHLAARSGAAAGNAGLTLAQRAERRLQMQRERQQHNLESIMALALDYCPEQVSGMDVDPDWFQQFCQLVLEISNKSMQQLWAKILAGEIASPGKFSLKTLHTLQRMSYKEALALQQAANLSCRTRQDPSARIYFGYIRKPSLWRLLTGRSKAVMNLNQFGLSYPQILSLMDIGLLHNSEIESGELPAGQTLNWQYQQLSINGTVSSKDVVLQYYKYTASGAELLPLLTSQPNQQYLQALKHLLAEIISFTQ</sequence>
<dbReference type="EMBL" id="JABSOD010000001">
    <property type="protein sequence ID" value="NRQ41076.1"/>
    <property type="molecule type" value="Genomic_DNA"/>
</dbReference>
<accession>A0A7Y5ANL5</accession>
<dbReference type="Proteomes" id="UP000523161">
    <property type="component" value="Unassembled WGS sequence"/>
</dbReference>
<gene>
    <name evidence="1" type="ORF">HRH59_00610</name>
</gene>
<evidence type="ECO:0000313" key="2">
    <source>
        <dbReference type="Proteomes" id="UP000523161"/>
    </source>
</evidence>
<reference evidence="1 2" key="1">
    <citation type="submission" date="2020-06" db="EMBL/GenBank/DDBJ databases">
        <title>Rheinheimera sp. nov., a marine bacterium isolated from coastal.</title>
        <authorList>
            <person name="Yu Q."/>
            <person name="Qi Y."/>
            <person name="Pu J."/>
        </authorList>
    </citation>
    <scope>NUCLEOTIDE SEQUENCE [LARGE SCALE GENOMIC DNA]</scope>
    <source>
        <strain evidence="1 2">YQF-2</strain>
    </source>
</reference>
<evidence type="ECO:0000313" key="1">
    <source>
        <dbReference type="EMBL" id="NRQ41076.1"/>
    </source>
</evidence>
<name>A0A7Y5ANL5_9GAMM</name>
<keyword evidence="2" id="KW-1185">Reference proteome</keyword>
<dbReference type="InterPro" id="IPR021254">
    <property type="entry name" value="DUF2806"/>
</dbReference>
<dbReference type="NCBIfam" id="TIGR03899">
    <property type="entry name" value="TIGR03899 family protein"/>
    <property type="match status" value="1"/>
</dbReference>